<keyword evidence="2" id="KW-1185">Reference proteome</keyword>
<accession>A0A091G772</accession>
<dbReference type="Proteomes" id="UP000053760">
    <property type="component" value="Unassembled WGS sequence"/>
</dbReference>
<evidence type="ECO:0008006" key="3">
    <source>
        <dbReference type="Google" id="ProtNLM"/>
    </source>
</evidence>
<sequence>GGVSENDIKTFVTTTTVSFNWNTISKEFSVSVSQNGTSQIIKNPDGFFVWSNLTPATLYTFKFVFEQSHLEFMNVS</sequence>
<protein>
    <recommendedName>
        <fullName evidence="3">Fibronectin type-III domain-containing protein</fullName>
    </recommendedName>
</protein>
<dbReference type="AlphaFoldDB" id="A0A091G772"/>
<reference evidence="1 2" key="1">
    <citation type="submission" date="2014-04" db="EMBL/GenBank/DDBJ databases">
        <title>Genome evolution of avian class.</title>
        <authorList>
            <person name="Zhang G."/>
            <person name="Li C."/>
        </authorList>
    </citation>
    <scope>NUCLEOTIDE SEQUENCE [LARGE SCALE GENOMIC DNA]</scope>
    <source>
        <strain evidence="1">BGI_N303</strain>
    </source>
</reference>
<evidence type="ECO:0000313" key="2">
    <source>
        <dbReference type="Proteomes" id="UP000053760"/>
    </source>
</evidence>
<organism evidence="1 2">
    <name type="scientific">Cuculus canorus</name>
    <name type="common">Common cuckoo</name>
    <dbReference type="NCBI Taxonomy" id="55661"/>
    <lineage>
        <taxon>Eukaryota</taxon>
        <taxon>Metazoa</taxon>
        <taxon>Chordata</taxon>
        <taxon>Craniata</taxon>
        <taxon>Vertebrata</taxon>
        <taxon>Euteleostomi</taxon>
        <taxon>Archelosauria</taxon>
        <taxon>Archosauria</taxon>
        <taxon>Dinosauria</taxon>
        <taxon>Saurischia</taxon>
        <taxon>Theropoda</taxon>
        <taxon>Coelurosauria</taxon>
        <taxon>Aves</taxon>
        <taxon>Neognathae</taxon>
        <taxon>Neoaves</taxon>
        <taxon>Otidimorphae</taxon>
        <taxon>Cuculiformes</taxon>
        <taxon>Cuculidae</taxon>
        <taxon>Cuculus</taxon>
    </lineage>
</organism>
<dbReference type="EMBL" id="KL447837">
    <property type="protein sequence ID" value="KFO77773.1"/>
    <property type="molecule type" value="Genomic_DNA"/>
</dbReference>
<proteinExistence type="predicted"/>
<feature type="non-terminal residue" evidence="1">
    <location>
        <position position="1"/>
    </location>
</feature>
<evidence type="ECO:0000313" key="1">
    <source>
        <dbReference type="EMBL" id="KFO77773.1"/>
    </source>
</evidence>
<feature type="non-terminal residue" evidence="1">
    <location>
        <position position="76"/>
    </location>
</feature>
<name>A0A091G772_CUCCA</name>
<gene>
    <name evidence="1" type="ORF">N303_14382</name>
</gene>